<dbReference type="SMART" id="SM00287">
    <property type="entry name" value="SH3b"/>
    <property type="match status" value="3"/>
</dbReference>
<feature type="compositionally biased region" description="Pro residues" evidence="1">
    <location>
        <begin position="120"/>
        <end position="151"/>
    </location>
</feature>
<dbReference type="PROSITE" id="PS51781">
    <property type="entry name" value="SH3B"/>
    <property type="match status" value="1"/>
</dbReference>
<dbReference type="InterPro" id="IPR052354">
    <property type="entry name" value="Cell_Wall_Dynamics_Protein"/>
</dbReference>
<accession>A0ABW6IA02</accession>
<feature type="transmembrane region" description="Helical" evidence="2">
    <location>
        <begin position="37"/>
        <end position="61"/>
    </location>
</feature>
<dbReference type="RefSeq" id="WP_377960820.1">
    <property type="nucleotide sequence ID" value="NZ_JBHZOL010000009.1"/>
</dbReference>
<dbReference type="Gene3D" id="2.30.30.40">
    <property type="entry name" value="SH3 Domains"/>
    <property type="match status" value="1"/>
</dbReference>
<feature type="region of interest" description="Disordered" evidence="1">
    <location>
        <begin position="116"/>
        <end position="155"/>
    </location>
</feature>
<comment type="caution">
    <text evidence="4">The sequence shown here is derived from an EMBL/GenBank/DDBJ whole genome shotgun (WGS) entry which is preliminary data.</text>
</comment>
<proteinExistence type="predicted"/>
<keyword evidence="2" id="KW-1133">Transmembrane helix</keyword>
<dbReference type="Gene3D" id="1.10.101.10">
    <property type="entry name" value="PGBD-like superfamily/PGBD"/>
    <property type="match status" value="1"/>
</dbReference>
<dbReference type="Pfam" id="PF08239">
    <property type="entry name" value="SH3_3"/>
    <property type="match status" value="1"/>
</dbReference>
<dbReference type="Proteomes" id="UP001600165">
    <property type="component" value="Unassembled WGS sequence"/>
</dbReference>
<organism evidence="4 5">
    <name type="scientific">Almyronema epifaneia S1</name>
    <dbReference type="NCBI Taxonomy" id="2991925"/>
    <lineage>
        <taxon>Bacteria</taxon>
        <taxon>Bacillati</taxon>
        <taxon>Cyanobacteriota</taxon>
        <taxon>Cyanophyceae</taxon>
        <taxon>Nodosilineales</taxon>
        <taxon>Nodosilineaceae</taxon>
        <taxon>Almyronema</taxon>
        <taxon>Almyronema epifaneia</taxon>
    </lineage>
</organism>
<evidence type="ECO:0000256" key="1">
    <source>
        <dbReference type="SAM" id="MobiDB-lite"/>
    </source>
</evidence>
<evidence type="ECO:0000313" key="5">
    <source>
        <dbReference type="Proteomes" id="UP001600165"/>
    </source>
</evidence>
<dbReference type="InterPro" id="IPR002477">
    <property type="entry name" value="Peptidoglycan-bd-like"/>
</dbReference>
<sequence>MDTLAYLYLLEQHEAGDRPSVKLPWLNATARRTLRHFLWGGVMTAALMTASAASALTGYVITSGDRLQVEARSGPGIDFEVDRILYEGDAVELTGTIQNGWSQLADGSWLPVEQVRPSVVPNPQPSPPTPPTESPEPTEPTPPAEPDPSPPTQTWGKVAQVEAYGYRLNARWGPGTRYGVARTLGPNEQIRLSGRVDSNGWVQLIDGTWVAGNLIEPAYGGFERGGNVGGDVGSDRLNATVSAYGYNLNVRSGPGTSYSIVRVLSDGQALEISGRYRNGWAELSDGNWVAGNLIRLTQTTPSPVEPAPPTDAIPVLRFGSAGPRVIRLQNRLKELNYLAATQASDGVYGSTTEQAVIEFQRVQGLPVDGVAGTTTLDALYAANAPRKPEPQRTLQPGDRVQLVNDGIGGIAVYDEPFTEGRILSIYASGSEVTVNQINENGWIELSSGGWVRREFIAF</sequence>
<evidence type="ECO:0000313" key="4">
    <source>
        <dbReference type="EMBL" id="MFE4104987.1"/>
    </source>
</evidence>
<keyword evidence="5" id="KW-1185">Reference proteome</keyword>
<gene>
    <name evidence="4" type="ORF">ACFVKH_01770</name>
</gene>
<feature type="domain" description="SH3b" evidence="3">
    <location>
        <begin position="236"/>
        <end position="303"/>
    </location>
</feature>
<evidence type="ECO:0000256" key="2">
    <source>
        <dbReference type="SAM" id="Phobius"/>
    </source>
</evidence>
<name>A0ABW6IA02_9CYAN</name>
<keyword evidence="2" id="KW-0472">Membrane</keyword>
<dbReference type="Pfam" id="PF01471">
    <property type="entry name" value="PG_binding_1"/>
    <property type="match status" value="1"/>
</dbReference>
<dbReference type="InterPro" id="IPR003646">
    <property type="entry name" value="SH3-like_bac-type"/>
</dbReference>
<dbReference type="SUPFAM" id="SSF47090">
    <property type="entry name" value="PGBD-like"/>
    <property type="match status" value="1"/>
</dbReference>
<dbReference type="InterPro" id="IPR036366">
    <property type="entry name" value="PGBDSf"/>
</dbReference>
<dbReference type="PANTHER" id="PTHR34408">
    <property type="entry name" value="FAMILY PROTEIN, PUTATIVE-RELATED"/>
    <property type="match status" value="1"/>
</dbReference>
<dbReference type="PANTHER" id="PTHR34408:SF1">
    <property type="entry name" value="GLYCOSYL HYDROLASE FAMILY 19 DOMAIN-CONTAINING PROTEIN HI_1415"/>
    <property type="match status" value="1"/>
</dbReference>
<keyword evidence="2" id="KW-0812">Transmembrane</keyword>
<reference evidence="4 5" key="1">
    <citation type="submission" date="2024-10" db="EMBL/GenBank/DDBJ databases">
        <authorList>
            <person name="Ratan Roy A."/>
            <person name="Morales Sandoval P.H."/>
            <person name="De Los Santos Villalobos S."/>
            <person name="Chakraborty S."/>
            <person name="Mukherjee J."/>
        </authorList>
    </citation>
    <scope>NUCLEOTIDE SEQUENCE [LARGE SCALE GENOMIC DNA]</scope>
    <source>
        <strain evidence="4 5">S1</strain>
    </source>
</reference>
<evidence type="ECO:0000259" key="3">
    <source>
        <dbReference type="PROSITE" id="PS51781"/>
    </source>
</evidence>
<dbReference type="InterPro" id="IPR036365">
    <property type="entry name" value="PGBD-like_sf"/>
</dbReference>
<protein>
    <submittedName>
        <fullName evidence="4">Peptidoglycan-binding protein</fullName>
    </submittedName>
</protein>
<dbReference type="EMBL" id="JBHZOL010000009">
    <property type="protein sequence ID" value="MFE4104987.1"/>
    <property type="molecule type" value="Genomic_DNA"/>
</dbReference>